<dbReference type="InterPro" id="IPR005084">
    <property type="entry name" value="CBM6"/>
</dbReference>
<dbReference type="Gene3D" id="2.60.120.260">
    <property type="entry name" value="Galactose-binding domain-like"/>
    <property type="match status" value="1"/>
</dbReference>
<sequence>MAAAKAGNEAAVLQAISSVYRPATLFLTNKENFVNSTGDFAGTQINSSNMLWSLSGNIAIVYKIFFGIQYEENAISFHPFVPQALAGIRELNHFKYREADLNIEESGYGDKIELFTLDGVKLNEPQIPASLQGHHKIKIVLHDDHVDGKKEITRDYTTVETPLVTLDKGYLRWPKIEGAVNYQLLKDGKNLSVVSKTSVLINKAQFGEYQVLALDKYAVPSFASEPVDVFPENCLLKIEAEKNTQPSTMQLSGFSGTGFVEISRTANPVLSIPVQIDHAGTYAINFRYSNGNGPVNTENKCAIRSLSVDRTFSGVVVLPQRGKGEWSNWGFTNEVHVKLKKGKHILKLELAGANANMNGEINQAMIDYVRLIKIF</sequence>
<dbReference type="PROSITE" id="PS51175">
    <property type="entry name" value="CBM6"/>
    <property type="match status" value="1"/>
</dbReference>
<proteinExistence type="predicted"/>
<protein>
    <submittedName>
        <fullName evidence="2">Cycloisomaltooligosaccharide glucanotransferase</fullName>
        <ecNumber evidence="2">2.4.1.248</ecNumber>
    </submittedName>
</protein>
<evidence type="ECO:0000313" key="2">
    <source>
        <dbReference type="EMBL" id="OIQ67508.1"/>
    </source>
</evidence>
<feature type="domain" description="CBM6" evidence="1">
    <location>
        <begin position="236"/>
        <end position="372"/>
    </location>
</feature>
<dbReference type="EC" id="2.4.1.248" evidence="2"/>
<dbReference type="Gene3D" id="2.60.420.10">
    <property type="entry name" value="Maltose phosphorylase, domain 3"/>
    <property type="match status" value="1"/>
</dbReference>
<reference evidence="2" key="1">
    <citation type="submission" date="2016-10" db="EMBL/GenBank/DDBJ databases">
        <title>Sequence of Gallionella enrichment culture.</title>
        <authorList>
            <person name="Poehlein A."/>
            <person name="Muehling M."/>
            <person name="Daniel R."/>
        </authorList>
    </citation>
    <scope>NUCLEOTIDE SEQUENCE</scope>
</reference>
<name>A0A1J5PIZ4_9ZZZZ</name>
<keyword evidence="2" id="KW-0328">Glycosyltransferase</keyword>
<gene>
    <name evidence="2" type="ORF">GALL_509120</name>
</gene>
<dbReference type="GO" id="GO:0030246">
    <property type="term" value="F:carbohydrate binding"/>
    <property type="evidence" value="ECO:0007669"/>
    <property type="project" value="InterPro"/>
</dbReference>
<dbReference type="InterPro" id="IPR008979">
    <property type="entry name" value="Galactose-bd-like_sf"/>
</dbReference>
<accession>A0A1J5PIZ4</accession>
<dbReference type="SUPFAM" id="SSF49785">
    <property type="entry name" value="Galactose-binding domain-like"/>
    <property type="match status" value="1"/>
</dbReference>
<organism evidence="2">
    <name type="scientific">mine drainage metagenome</name>
    <dbReference type="NCBI Taxonomy" id="410659"/>
    <lineage>
        <taxon>unclassified sequences</taxon>
        <taxon>metagenomes</taxon>
        <taxon>ecological metagenomes</taxon>
    </lineage>
</organism>
<evidence type="ECO:0000259" key="1">
    <source>
        <dbReference type="PROSITE" id="PS51175"/>
    </source>
</evidence>
<dbReference type="EMBL" id="MLJW01005882">
    <property type="protein sequence ID" value="OIQ67508.1"/>
    <property type="molecule type" value="Genomic_DNA"/>
</dbReference>
<dbReference type="GO" id="GO:0016757">
    <property type="term" value="F:glycosyltransferase activity"/>
    <property type="evidence" value="ECO:0007669"/>
    <property type="project" value="UniProtKB-KW"/>
</dbReference>
<keyword evidence="2" id="KW-0808">Transferase</keyword>
<dbReference type="AlphaFoldDB" id="A0A1J5PIZ4"/>
<comment type="caution">
    <text evidence="2">The sequence shown here is derived from an EMBL/GenBank/DDBJ whole genome shotgun (WGS) entry which is preliminary data.</text>
</comment>